<organism evidence="1 2">
    <name type="scientific">Escherichia coli</name>
    <dbReference type="NCBI Taxonomy" id="562"/>
    <lineage>
        <taxon>Bacteria</taxon>
        <taxon>Pseudomonadati</taxon>
        <taxon>Pseudomonadota</taxon>
        <taxon>Gammaproteobacteria</taxon>
        <taxon>Enterobacterales</taxon>
        <taxon>Enterobacteriaceae</taxon>
        <taxon>Escherichia</taxon>
    </lineage>
</organism>
<protein>
    <submittedName>
        <fullName evidence="1">Uncharacterized protein</fullName>
    </submittedName>
</protein>
<gene>
    <name evidence="1" type="ORF">EIZ93_23570</name>
</gene>
<sequence length="62" mass="7262">MLEVTRTFRHYQAGDCSSLHPVSTGYAQDMNFRHKKTTRRWFHDTAYCFDYSDVSHGTRSGT</sequence>
<name>A0A2H9A570_ECOLX</name>
<accession>A0A2H9A570</accession>
<proteinExistence type="predicted"/>
<dbReference type="AlphaFoldDB" id="A0A2H9A570"/>
<dbReference type="Proteomes" id="UP000359125">
    <property type="component" value="Unassembled WGS sequence"/>
</dbReference>
<evidence type="ECO:0000313" key="1">
    <source>
        <dbReference type="EMBL" id="MQK27191.1"/>
    </source>
</evidence>
<dbReference type="EMBL" id="RYCF01000156">
    <property type="protein sequence ID" value="MQK27191.1"/>
    <property type="molecule type" value="Genomic_DNA"/>
</dbReference>
<evidence type="ECO:0000313" key="2">
    <source>
        <dbReference type="Proteomes" id="UP000359125"/>
    </source>
</evidence>
<reference evidence="1 2" key="1">
    <citation type="journal article" date="2019" name="Environ. Health Perspect.">
        <title>Inter-host Transmission of Carbapenemase-Producing Escherichia coli among Humans and Backyard Animals.</title>
        <authorList>
            <person name="Li J."/>
            <person name="Bi Z."/>
            <person name="Ma S."/>
            <person name="Chen B."/>
            <person name="Cai C."/>
            <person name="He J."/>
            <person name="Schwarz S."/>
            <person name="Sun C."/>
            <person name="Zhou Y."/>
            <person name="Yin J."/>
            <person name="Hulth A."/>
            <person name="Wang Y."/>
            <person name="Shen Z."/>
            <person name="Wang S."/>
            <person name="Wu C."/>
            <person name="Nilsson L.E."/>
            <person name="Walsh T.R."/>
            <person name="Borjesson S."/>
            <person name="Shen J."/>
            <person name="Sun Q."/>
            <person name="Wang Y."/>
        </authorList>
    </citation>
    <scope>NUCLEOTIDE SEQUENCE [LARGE SCALE GENOMIC DNA]</scope>
    <source>
        <strain evidence="1 2">A016f</strain>
    </source>
</reference>
<comment type="caution">
    <text evidence="1">The sequence shown here is derived from an EMBL/GenBank/DDBJ whole genome shotgun (WGS) entry which is preliminary data.</text>
</comment>